<dbReference type="Pfam" id="PF00015">
    <property type="entry name" value="MCPsignal"/>
    <property type="match status" value="1"/>
</dbReference>
<dbReference type="Gene3D" id="1.10.287.950">
    <property type="entry name" value="Methyl-accepting chemotaxis protein"/>
    <property type="match status" value="1"/>
</dbReference>
<evidence type="ECO:0000256" key="3">
    <source>
        <dbReference type="ARBA" id="ARBA00023136"/>
    </source>
</evidence>
<protein>
    <submittedName>
        <fullName evidence="10">Methyl-accepting chemotaxis protein</fullName>
    </submittedName>
</protein>
<dbReference type="CDD" id="cd12913">
    <property type="entry name" value="PDC1_MCP_like"/>
    <property type="match status" value="1"/>
</dbReference>
<proteinExistence type="inferred from homology"/>
<organism evidence="10 11">
    <name type="scientific">Brevibacillus brevis</name>
    <name type="common">Bacillus brevis</name>
    <dbReference type="NCBI Taxonomy" id="1393"/>
    <lineage>
        <taxon>Bacteria</taxon>
        <taxon>Bacillati</taxon>
        <taxon>Bacillota</taxon>
        <taxon>Bacilli</taxon>
        <taxon>Bacillales</taxon>
        <taxon>Paenibacillaceae</taxon>
        <taxon>Brevibacillus</taxon>
    </lineage>
</organism>
<dbReference type="InterPro" id="IPR004089">
    <property type="entry name" value="MCPsignal_dom"/>
</dbReference>
<keyword evidence="2" id="KW-1003">Cell membrane</keyword>
<evidence type="ECO:0000256" key="6">
    <source>
        <dbReference type="PROSITE-ProRule" id="PRU00284"/>
    </source>
</evidence>
<comment type="subcellular location">
    <subcellularLocation>
        <location evidence="1">Cell membrane</location>
    </subcellularLocation>
</comment>
<gene>
    <name evidence="10" type="ORF">RGB73_25705</name>
</gene>
<dbReference type="CDD" id="cd06225">
    <property type="entry name" value="HAMP"/>
    <property type="match status" value="1"/>
</dbReference>
<dbReference type="Pfam" id="PF22673">
    <property type="entry name" value="MCP-like_PDC_1"/>
    <property type="match status" value="1"/>
</dbReference>
<dbReference type="SMART" id="SM00283">
    <property type="entry name" value="MA"/>
    <property type="match status" value="1"/>
</dbReference>
<dbReference type="SMART" id="SM00304">
    <property type="entry name" value="HAMP"/>
    <property type="match status" value="2"/>
</dbReference>
<name>A0ABY9T212_BREBE</name>
<feature type="transmembrane region" description="Helical" evidence="7">
    <location>
        <begin position="303"/>
        <end position="325"/>
    </location>
</feature>
<dbReference type="Pfam" id="PF00672">
    <property type="entry name" value="HAMP"/>
    <property type="match status" value="1"/>
</dbReference>
<dbReference type="CDD" id="cd12912">
    <property type="entry name" value="PDC2_MCP_like"/>
    <property type="match status" value="1"/>
</dbReference>
<evidence type="ECO:0000256" key="2">
    <source>
        <dbReference type="ARBA" id="ARBA00022475"/>
    </source>
</evidence>
<feature type="domain" description="HAMP" evidence="9">
    <location>
        <begin position="327"/>
        <end position="379"/>
    </location>
</feature>
<dbReference type="SUPFAM" id="SSF103190">
    <property type="entry name" value="Sensory domain-like"/>
    <property type="match status" value="1"/>
</dbReference>
<accession>A0ABY9T212</accession>
<evidence type="ECO:0000256" key="4">
    <source>
        <dbReference type="ARBA" id="ARBA00023224"/>
    </source>
</evidence>
<dbReference type="PROSITE" id="PS50885">
    <property type="entry name" value="HAMP"/>
    <property type="match status" value="1"/>
</dbReference>
<evidence type="ECO:0000256" key="5">
    <source>
        <dbReference type="ARBA" id="ARBA00029447"/>
    </source>
</evidence>
<evidence type="ECO:0000313" key="11">
    <source>
        <dbReference type="Proteomes" id="UP001256827"/>
    </source>
</evidence>
<dbReference type="PANTHER" id="PTHR32089:SF112">
    <property type="entry name" value="LYSOZYME-LIKE PROTEIN-RELATED"/>
    <property type="match status" value="1"/>
</dbReference>
<evidence type="ECO:0000256" key="1">
    <source>
        <dbReference type="ARBA" id="ARBA00004236"/>
    </source>
</evidence>
<dbReference type="RefSeq" id="WP_310765896.1">
    <property type="nucleotide sequence ID" value="NZ_CP134050.1"/>
</dbReference>
<keyword evidence="7" id="KW-1133">Transmembrane helix</keyword>
<keyword evidence="7" id="KW-0812">Transmembrane</keyword>
<evidence type="ECO:0000313" key="10">
    <source>
        <dbReference type="EMBL" id="WNC14036.1"/>
    </source>
</evidence>
<feature type="transmembrane region" description="Helical" evidence="7">
    <location>
        <begin position="12"/>
        <end position="33"/>
    </location>
</feature>
<reference evidence="10 11" key="1">
    <citation type="submission" date="2023-09" db="EMBL/GenBank/DDBJ databases">
        <title>Complete Genome and Methylome dissection of Bacillus brevis NEB573 original source of BbsI restriction endonuclease.</title>
        <authorList>
            <person name="Fomenkov A."/>
            <person name="Roberts R.D."/>
        </authorList>
    </citation>
    <scope>NUCLEOTIDE SEQUENCE [LARGE SCALE GENOMIC DNA]</scope>
    <source>
        <strain evidence="10 11">NEB573</strain>
    </source>
</reference>
<evidence type="ECO:0000256" key="7">
    <source>
        <dbReference type="SAM" id="Phobius"/>
    </source>
</evidence>
<keyword evidence="4 6" id="KW-0807">Transducer</keyword>
<dbReference type="PROSITE" id="PS50111">
    <property type="entry name" value="CHEMOTAXIS_TRANSDUC_2"/>
    <property type="match status" value="1"/>
</dbReference>
<dbReference type="EMBL" id="CP134050">
    <property type="protein sequence ID" value="WNC14036.1"/>
    <property type="molecule type" value="Genomic_DNA"/>
</dbReference>
<dbReference type="SUPFAM" id="SSF58104">
    <property type="entry name" value="Methyl-accepting chemotaxis protein (MCP) signaling domain"/>
    <property type="match status" value="1"/>
</dbReference>
<evidence type="ECO:0000259" key="9">
    <source>
        <dbReference type="PROSITE" id="PS50885"/>
    </source>
</evidence>
<evidence type="ECO:0000259" key="8">
    <source>
        <dbReference type="PROSITE" id="PS50111"/>
    </source>
</evidence>
<dbReference type="InterPro" id="IPR003660">
    <property type="entry name" value="HAMP_dom"/>
</dbReference>
<dbReference type="InterPro" id="IPR029151">
    <property type="entry name" value="Sensor-like_sf"/>
</dbReference>
<keyword evidence="3 7" id="KW-0472">Membrane</keyword>
<feature type="domain" description="Methyl-accepting transducer" evidence="8">
    <location>
        <begin position="398"/>
        <end position="634"/>
    </location>
</feature>
<dbReference type="CDD" id="cd11386">
    <property type="entry name" value="MCP_signal"/>
    <property type="match status" value="1"/>
</dbReference>
<dbReference type="PANTHER" id="PTHR32089">
    <property type="entry name" value="METHYL-ACCEPTING CHEMOTAXIS PROTEIN MCPB"/>
    <property type="match status" value="1"/>
</dbReference>
<keyword evidence="11" id="KW-1185">Reference proteome</keyword>
<comment type="similarity">
    <text evidence="5">Belongs to the methyl-accepting chemotaxis (MCP) protein family.</text>
</comment>
<sequence>MFRFTSIRSRTLSIMLPVILVTLLVVMGLSYWFSTALLNEEITSNMNYQLDMISGTVEKRLEAHSKVVESLARAIDSSPQPVDMEHLNALLKKFVPINETSLGMGIFMEPFRYDPIKPFVSTYGTLQDDGTVTLTDEYNDSDYNYPNQSWYKIGATTKQPVDFSLPYYDDVAKTSMLTVVAPIHSPDKKFLGVVTDDIELGDIQKFVSETKVGQTGWSFLVDQEGQYLAHPQTEKMMKQTISSDENASLAKLAPTLLAQAEGSSEFTDGNGLNRIYFQKVPQTNWTLALVMPEKEFVSPLRMLLIRLAAVSVAGLLVLVLVIHLYSKNLAKQIDKANQLSLALSAGDFTASMEIQTSDEIGRMGERFNEMTARLRETLERVSHSSHQVASTSEQLMASAEQTSHATEQIAQSVQEIAHGTEEQVSATSKGSDVVTEIAQLIVQMENGMEVVSSSMAEAYKQASAGNQMAVQAVEQMSVIQTEMQQTAVMVNTLGQRSEEIGQMITLITTIAAQTNLLALNAAIEAARAGEHGRGFAVVADEVRKLAEQSSSAAEQVSRIVADIQRDTDAAISGMSHGEAILQDGMSLVQSTGSAFEQISSATSELFARTDKLSVEMKQISEQMETIVSAIDDISAIAERSADYSQNVAAAAEEQNASMQEISAAATMLAKMAEEMNDAVRSFKLS</sequence>
<dbReference type="Gene3D" id="3.30.450.20">
    <property type="entry name" value="PAS domain"/>
    <property type="match status" value="2"/>
</dbReference>
<dbReference type="Proteomes" id="UP001256827">
    <property type="component" value="Chromosome"/>
</dbReference>